<reference evidence="2" key="1">
    <citation type="submission" date="2021-10" db="EMBL/GenBank/DDBJ databases">
        <title>Melipona bicolor Genome sequencing and assembly.</title>
        <authorList>
            <person name="Araujo N.S."/>
            <person name="Arias M.C."/>
        </authorList>
    </citation>
    <scope>NUCLEOTIDE SEQUENCE</scope>
    <source>
        <strain evidence="2">USP_2M_L1-L4_2017</strain>
        <tissue evidence="2">Whole body</tissue>
    </source>
</reference>
<evidence type="ECO:0000256" key="1">
    <source>
        <dbReference type="SAM" id="MobiDB-lite"/>
    </source>
</evidence>
<proteinExistence type="predicted"/>
<feature type="compositionally biased region" description="Polar residues" evidence="1">
    <location>
        <begin position="100"/>
        <end position="111"/>
    </location>
</feature>
<comment type="caution">
    <text evidence="2">The sequence shown here is derived from an EMBL/GenBank/DDBJ whole genome shotgun (WGS) entry which is preliminary data.</text>
</comment>
<evidence type="ECO:0000313" key="2">
    <source>
        <dbReference type="EMBL" id="KAK1126722.1"/>
    </source>
</evidence>
<feature type="region of interest" description="Disordered" evidence="1">
    <location>
        <begin position="75"/>
        <end position="111"/>
    </location>
</feature>
<accession>A0AA40FWK7</accession>
<dbReference type="AlphaFoldDB" id="A0AA40FWK7"/>
<evidence type="ECO:0000313" key="3">
    <source>
        <dbReference type="Proteomes" id="UP001177670"/>
    </source>
</evidence>
<organism evidence="2 3">
    <name type="scientific">Melipona bicolor</name>
    <dbReference type="NCBI Taxonomy" id="60889"/>
    <lineage>
        <taxon>Eukaryota</taxon>
        <taxon>Metazoa</taxon>
        <taxon>Ecdysozoa</taxon>
        <taxon>Arthropoda</taxon>
        <taxon>Hexapoda</taxon>
        <taxon>Insecta</taxon>
        <taxon>Pterygota</taxon>
        <taxon>Neoptera</taxon>
        <taxon>Endopterygota</taxon>
        <taxon>Hymenoptera</taxon>
        <taxon>Apocrita</taxon>
        <taxon>Aculeata</taxon>
        <taxon>Apoidea</taxon>
        <taxon>Anthophila</taxon>
        <taxon>Apidae</taxon>
        <taxon>Melipona</taxon>
    </lineage>
</organism>
<dbReference type="Proteomes" id="UP001177670">
    <property type="component" value="Unassembled WGS sequence"/>
</dbReference>
<feature type="compositionally biased region" description="Basic and acidic residues" evidence="1">
    <location>
        <begin position="75"/>
        <end position="94"/>
    </location>
</feature>
<gene>
    <name evidence="2" type="ORF">K0M31_004346</name>
</gene>
<protein>
    <submittedName>
        <fullName evidence="2">Uncharacterized protein</fullName>
    </submittedName>
</protein>
<dbReference type="EMBL" id="JAHYIQ010000013">
    <property type="protein sequence ID" value="KAK1126722.1"/>
    <property type="molecule type" value="Genomic_DNA"/>
</dbReference>
<keyword evidence="3" id="KW-1185">Reference proteome</keyword>
<sequence>MNRNTAKKYTKKKKCKRGKASVTQYCNSLMRRKKEEANRQQKGMASSEVYPGFFFCGRPTNEEPYSRREICQYRRPPNRTDFDGESLPRCEATRRARPSKVSNVGNNTSHP</sequence>
<name>A0AA40FWK7_9HYME</name>